<dbReference type="PANTHER" id="PTHR45657:SF1">
    <property type="entry name" value="CRAL-TRIO DOMAIN-CONTAINING PROTEIN YKL091C-RELATED"/>
    <property type="match status" value="1"/>
</dbReference>
<dbReference type="InterPro" id="IPR036273">
    <property type="entry name" value="CRAL/TRIO_N_dom_sf"/>
</dbReference>
<dbReference type="InterPro" id="IPR001251">
    <property type="entry name" value="CRAL-TRIO_dom"/>
</dbReference>
<dbReference type="PROSITE" id="PS50191">
    <property type="entry name" value="CRAL_TRIO"/>
    <property type="match status" value="1"/>
</dbReference>
<organism evidence="2 3">
    <name type="scientific">Vitrella brassicaformis (strain CCMP3155)</name>
    <dbReference type="NCBI Taxonomy" id="1169540"/>
    <lineage>
        <taxon>Eukaryota</taxon>
        <taxon>Sar</taxon>
        <taxon>Alveolata</taxon>
        <taxon>Colpodellida</taxon>
        <taxon>Vitrellaceae</taxon>
        <taxon>Vitrella</taxon>
    </lineage>
</organism>
<feature type="domain" description="CRAL-TRIO" evidence="1">
    <location>
        <begin position="78"/>
        <end position="254"/>
    </location>
</feature>
<dbReference type="Pfam" id="PF00650">
    <property type="entry name" value="CRAL_TRIO"/>
    <property type="match status" value="1"/>
</dbReference>
<keyword evidence="3" id="KW-1185">Reference proteome</keyword>
<evidence type="ECO:0000259" key="1">
    <source>
        <dbReference type="PROSITE" id="PS50191"/>
    </source>
</evidence>
<accession>A0A0G4FEM2</accession>
<dbReference type="Proteomes" id="UP000041254">
    <property type="component" value="Unassembled WGS sequence"/>
</dbReference>
<evidence type="ECO:0000313" key="2">
    <source>
        <dbReference type="EMBL" id="CEM11680.1"/>
    </source>
</evidence>
<dbReference type="VEuPathDB" id="CryptoDB:Vbra_5793"/>
<dbReference type="InParanoid" id="A0A0G4FEM2"/>
<dbReference type="Gene3D" id="3.40.525.10">
    <property type="entry name" value="CRAL-TRIO lipid binding domain"/>
    <property type="match status" value="1"/>
</dbReference>
<dbReference type="PANTHER" id="PTHR45657">
    <property type="entry name" value="CRAL-TRIO DOMAIN-CONTAINING PROTEIN YKL091C-RELATED"/>
    <property type="match status" value="1"/>
</dbReference>
<dbReference type="SUPFAM" id="SSF52087">
    <property type="entry name" value="CRAL/TRIO domain"/>
    <property type="match status" value="1"/>
</dbReference>
<dbReference type="Gene3D" id="1.10.8.20">
    <property type="entry name" value="N-terminal domain of phosphatidylinositol transfer protein sec14p"/>
    <property type="match status" value="1"/>
</dbReference>
<dbReference type="InterPro" id="IPR051026">
    <property type="entry name" value="PI/PC_transfer"/>
</dbReference>
<dbReference type="CDD" id="cd00170">
    <property type="entry name" value="SEC14"/>
    <property type="match status" value="1"/>
</dbReference>
<dbReference type="InterPro" id="IPR011074">
    <property type="entry name" value="CRAL/TRIO_N_dom"/>
</dbReference>
<dbReference type="PRINTS" id="PR00180">
    <property type="entry name" value="CRETINALDHBP"/>
</dbReference>
<dbReference type="PhylomeDB" id="A0A0G4FEM2"/>
<gene>
    <name evidence="2" type="ORF">Vbra_5793</name>
</gene>
<dbReference type="SUPFAM" id="SSF46938">
    <property type="entry name" value="CRAL/TRIO N-terminal domain"/>
    <property type="match status" value="1"/>
</dbReference>
<dbReference type="Pfam" id="PF03765">
    <property type="entry name" value="CRAL_TRIO_N"/>
    <property type="match status" value="1"/>
</dbReference>
<reference evidence="2 3" key="1">
    <citation type="submission" date="2014-11" db="EMBL/GenBank/DDBJ databases">
        <authorList>
            <person name="Zhu J."/>
            <person name="Qi W."/>
            <person name="Song R."/>
        </authorList>
    </citation>
    <scope>NUCLEOTIDE SEQUENCE [LARGE SCALE GENOMIC DNA]</scope>
</reference>
<sequence length="307" mass="35231">MSGFVGDLSEEQERTLMAFKSSLGELLSHPRYDDQFLLRFLRARKFDLDKSLIMIKNYIKWREEFGVDRIVNEGEFPETRVIRKFYPHGYHGVAKDGRPIYVERIGSIDVASLLENCNFERLLEYWVQDYEKLLEVRFPACSVKSGKRISQSLTVLDLSGLGLRHFGTQTRTIVKKLTGVCQDYYPESLGNMIIVNTPTVFNVIWQFVKPLLDEKTVKKIQLCGDIKSFKPILSQFADDDQLPDFLGGTNKYSNPEEWMSWNRGPWNDPKILEDLRRLRPYVNPTLVSACLPKPSPVLATAATPIGG</sequence>
<dbReference type="InterPro" id="IPR036865">
    <property type="entry name" value="CRAL-TRIO_dom_sf"/>
</dbReference>
<dbReference type="OrthoDB" id="1434354at2759"/>
<dbReference type="SMART" id="SM01100">
    <property type="entry name" value="CRAL_TRIO_N"/>
    <property type="match status" value="1"/>
</dbReference>
<dbReference type="AlphaFoldDB" id="A0A0G4FEM2"/>
<protein>
    <recommendedName>
        <fullName evidence="1">CRAL-TRIO domain-containing protein</fullName>
    </recommendedName>
</protein>
<dbReference type="OMA" id="WAFSTVW"/>
<evidence type="ECO:0000313" key="3">
    <source>
        <dbReference type="Proteomes" id="UP000041254"/>
    </source>
</evidence>
<dbReference type="EMBL" id="CDMY01000422">
    <property type="protein sequence ID" value="CEM11680.1"/>
    <property type="molecule type" value="Genomic_DNA"/>
</dbReference>
<proteinExistence type="predicted"/>
<name>A0A0G4FEM2_VITBC</name>
<dbReference type="STRING" id="1169540.A0A0G4FEM2"/>
<dbReference type="SMART" id="SM00516">
    <property type="entry name" value="SEC14"/>
    <property type="match status" value="1"/>
</dbReference>